<gene>
    <name evidence="2" type="ORF">J1N51_01660</name>
</gene>
<dbReference type="PANTHER" id="PTHR13136:SF11">
    <property type="entry name" value="TESTIS-EXPRESSED PROTEIN 30"/>
    <property type="match status" value="1"/>
</dbReference>
<dbReference type="GO" id="GO:0016787">
    <property type="term" value="F:hydrolase activity"/>
    <property type="evidence" value="ECO:0007669"/>
    <property type="project" value="UniProtKB-KW"/>
</dbReference>
<proteinExistence type="predicted"/>
<dbReference type="Proteomes" id="UP000682739">
    <property type="component" value="Chromosome"/>
</dbReference>
<evidence type="ECO:0000313" key="3">
    <source>
        <dbReference type="Proteomes" id="UP000682739"/>
    </source>
</evidence>
<keyword evidence="3" id="KW-1185">Reference proteome</keyword>
<dbReference type="InterPro" id="IPR026555">
    <property type="entry name" value="NSL3/Tex30"/>
</dbReference>
<protein>
    <submittedName>
        <fullName evidence="2">Alpha/beta fold hydrolase</fullName>
    </submittedName>
</protein>
<evidence type="ECO:0000313" key="2">
    <source>
        <dbReference type="EMBL" id="QTH65248.1"/>
    </source>
</evidence>
<feature type="domain" description="KANL3/Tex30 alpha/beta hydrolase-like" evidence="1">
    <location>
        <begin position="17"/>
        <end position="218"/>
    </location>
</feature>
<dbReference type="AlphaFoldDB" id="A0A975HJI0"/>
<dbReference type="PANTHER" id="PTHR13136">
    <property type="entry name" value="TESTIS DEVELOPMENT PROTEIN PRTD"/>
    <property type="match status" value="1"/>
</dbReference>
<dbReference type="KEGG" id="psym:J1N51_01660"/>
<sequence>MERFANKRDVYHAKNPNALVVLAHGAGAGNQHEFIKTVAMLLAENGFTVSALNFPYMESAYELDKKRPPNKAPQLLQALQDEVEWISKAISPSLDIFIVGKSMGGRMATLLASSKTPDFNTKIKGVVALGYPFHPPGKKEKLAERIEHFSALKVPMLIIQGERDTFGNQTLVASTPSLASIDIEWLIDGDHSFKPRKSAPVTEKQNIQTACEYTTKFILGQLP</sequence>
<organism evidence="2 3">
    <name type="scientific">Psychrosphaera ytuae</name>
    <dbReference type="NCBI Taxonomy" id="2820710"/>
    <lineage>
        <taxon>Bacteria</taxon>
        <taxon>Pseudomonadati</taxon>
        <taxon>Pseudomonadota</taxon>
        <taxon>Gammaproteobacteria</taxon>
        <taxon>Alteromonadales</taxon>
        <taxon>Pseudoalteromonadaceae</taxon>
        <taxon>Psychrosphaera</taxon>
    </lineage>
</organism>
<reference evidence="2" key="1">
    <citation type="submission" date="2021-03" db="EMBL/GenBank/DDBJ databases">
        <title>Description of Psychrosphaera ytuae sp. nov. isolated from deep sea sediment of South China Sea.</title>
        <authorList>
            <person name="Zhang J."/>
            <person name="Xu X.-D."/>
        </authorList>
    </citation>
    <scope>NUCLEOTIDE SEQUENCE</scope>
    <source>
        <strain evidence="2">MTZ26</strain>
    </source>
</reference>
<dbReference type="Gene3D" id="3.40.50.1820">
    <property type="entry name" value="alpha/beta hydrolase"/>
    <property type="match status" value="1"/>
</dbReference>
<name>A0A975HJI0_9GAMM</name>
<accession>A0A975HJI0</accession>
<dbReference type="SUPFAM" id="SSF53474">
    <property type="entry name" value="alpha/beta-Hydrolases"/>
    <property type="match status" value="1"/>
</dbReference>
<dbReference type="Pfam" id="PF20408">
    <property type="entry name" value="Abhydrolase_11"/>
    <property type="match status" value="1"/>
</dbReference>
<evidence type="ECO:0000259" key="1">
    <source>
        <dbReference type="Pfam" id="PF20408"/>
    </source>
</evidence>
<dbReference type="InterPro" id="IPR046879">
    <property type="entry name" value="KANL3/Tex30_Abhydrolase"/>
</dbReference>
<dbReference type="EMBL" id="CP072110">
    <property type="protein sequence ID" value="QTH65248.1"/>
    <property type="molecule type" value="Genomic_DNA"/>
</dbReference>
<keyword evidence="2" id="KW-0378">Hydrolase</keyword>
<dbReference type="InterPro" id="IPR029058">
    <property type="entry name" value="AB_hydrolase_fold"/>
</dbReference>